<keyword evidence="1" id="KW-0732">Signal</keyword>
<keyword evidence="3" id="KW-1185">Reference proteome</keyword>
<reference evidence="2" key="1">
    <citation type="submission" date="2021-01" db="EMBL/GenBank/DDBJ databases">
        <authorList>
            <consortium name="Genoscope - CEA"/>
            <person name="William W."/>
        </authorList>
    </citation>
    <scope>NUCLEOTIDE SEQUENCE</scope>
</reference>
<feature type="chain" id="PRO_5035772880" evidence="1">
    <location>
        <begin position="19"/>
        <end position="178"/>
    </location>
</feature>
<name>A0A8S1SF24_9CILI</name>
<evidence type="ECO:0000313" key="2">
    <source>
        <dbReference type="EMBL" id="CAD8138458.1"/>
    </source>
</evidence>
<feature type="signal peptide" evidence="1">
    <location>
        <begin position="1"/>
        <end position="18"/>
    </location>
</feature>
<protein>
    <submittedName>
        <fullName evidence="2">Uncharacterized protein</fullName>
    </submittedName>
</protein>
<evidence type="ECO:0000313" key="3">
    <source>
        <dbReference type="Proteomes" id="UP000689195"/>
    </source>
</evidence>
<dbReference type="OrthoDB" id="292277at2759"/>
<evidence type="ECO:0000256" key="1">
    <source>
        <dbReference type="SAM" id="SignalP"/>
    </source>
</evidence>
<dbReference type="AlphaFoldDB" id="A0A8S1SF24"/>
<comment type="caution">
    <text evidence="2">The sequence shown here is derived from an EMBL/GenBank/DDBJ whole genome shotgun (WGS) entry which is preliminary data.</text>
</comment>
<proteinExistence type="predicted"/>
<gene>
    <name evidence="2" type="ORF">PPENT_87.1.T0070125</name>
</gene>
<accession>A0A8S1SF24</accession>
<organism evidence="2 3">
    <name type="scientific">Paramecium pentaurelia</name>
    <dbReference type="NCBI Taxonomy" id="43138"/>
    <lineage>
        <taxon>Eukaryota</taxon>
        <taxon>Sar</taxon>
        <taxon>Alveolata</taxon>
        <taxon>Ciliophora</taxon>
        <taxon>Intramacronucleata</taxon>
        <taxon>Oligohymenophorea</taxon>
        <taxon>Peniculida</taxon>
        <taxon>Parameciidae</taxon>
        <taxon>Paramecium</taxon>
    </lineage>
</organism>
<sequence>MNFLQKLIFLLFLHCIQASLNTPCILRQNKIKSILRGKYQNLLSIQSNALLSTARLNYFAGGFHNSIPTRDAIYMVNWSVGFTFCALNQSIEFRTIQSYQINTVFLRLWDGSNRTYNFQVFISYNGVEKLIYDSITASGNINLKFQDQYVDKIRFYNRGGNTENVYLILIKVEAIYKF</sequence>
<dbReference type="EMBL" id="CAJJDO010000007">
    <property type="protein sequence ID" value="CAD8138458.1"/>
    <property type="molecule type" value="Genomic_DNA"/>
</dbReference>
<dbReference type="Proteomes" id="UP000689195">
    <property type="component" value="Unassembled WGS sequence"/>
</dbReference>